<feature type="transmembrane region" description="Helical" evidence="9">
    <location>
        <begin position="91"/>
        <end position="113"/>
    </location>
</feature>
<dbReference type="InterPro" id="IPR014710">
    <property type="entry name" value="RmlC-like_jellyroll"/>
</dbReference>
<reference evidence="12 13" key="1">
    <citation type="journal article" date="2018" name="Nat. Ecol. Evol.">
        <title>Pezizomycetes genomes reveal the molecular basis of ectomycorrhizal truffle lifestyle.</title>
        <authorList>
            <person name="Murat C."/>
            <person name="Payen T."/>
            <person name="Noel B."/>
            <person name="Kuo A."/>
            <person name="Morin E."/>
            <person name="Chen J."/>
            <person name="Kohler A."/>
            <person name="Krizsan K."/>
            <person name="Balestrini R."/>
            <person name="Da Silva C."/>
            <person name="Montanini B."/>
            <person name="Hainaut M."/>
            <person name="Levati E."/>
            <person name="Barry K.W."/>
            <person name="Belfiori B."/>
            <person name="Cichocki N."/>
            <person name="Clum A."/>
            <person name="Dockter R.B."/>
            <person name="Fauchery L."/>
            <person name="Guy J."/>
            <person name="Iotti M."/>
            <person name="Le Tacon F."/>
            <person name="Lindquist E.A."/>
            <person name="Lipzen A."/>
            <person name="Malagnac F."/>
            <person name="Mello A."/>
            <person name="Molinier V."/>
            <person name="Miyauchi S."/>
            <person name="Poulain J."/>
            <person name="Riccioni C."/>
            <person name="Rubini A."/>
            <person name="Sitrit Y."/>
            <person name="Splivallo R."/>
            <person name="Traeger S."/>
            <person name="Wang M."/>
            <person name="Zifcakova L."/>
            <person name="Wipf D."/>
            <person name="Zambonelli A."/>
            <person name="Paolocci F."/>
            <person name="Nowrousian M."/>
            <person name="Ottonello S."/>
            <person name="Baldrian P."/>
            <person name="Spatafora J.W."/>
            <person name="Henrissat B."/>
            <person name="Nagy L.G."/>
            <person name="Aury J.M."/>
            <person name="Wincker P."/>
            <person name="Grigoriev I.V."/>
            <person name="Bonfante P."/>
            <person name="Martin F.M."/>
        </authorList>
    </citation>
    <scope>NUCLEOTIDE SEQUENCE [LARGE SCALE GENOMIC DNA]</scope>
    <source>
        <strain evidence="12 13">RN42</strain>
    </source>
</reference>
<dbReference type="Pfam" id="PF00027">
    <property type="entry name" value="cNMP_binding"/>
    <property type="match status" value="1"/>
</dbReference>
<dbReference type="SUPFAM" id="SSF51206">
    <property type="entry name" value="cAMP-binding domain-like"/>
    <property type="match status" value="1"/>
</dbReference>
<dbReference type="Proteomes" id="UP000275078">
    <property type="component" value="Unassembled WGS sequence"/>
</dbReference>
<feature type="transmembrane region" description="Helical" evidence="9">
    <location>
        <begin position="163"/>
        <end position="184"/>
    </location>
</feature>
<evidence type="ECO:0000256" key="7">
    <source>
        <dbReference type="ARBA" id="ARBA00023136"/>
    </source>
</evidence>
<dbReference type="SUPFAM" id="SSF52091">
    <property type="entry name" value="SpoIIaa-like"/>
    <property type="match status" value="1"/>
</dbReference>
<dbReference type="Pfam" id="PF00916">
    <property type="entry name" value="Sulfate_transp"/>
    <property type="match status" value="1"/>
</dbReference>
<feature type="transmembrane region" description="Helical" evidence="9">
    <location>
        <begin position="353"/>
        <end position="385"/>
    </location>
</feature>
<accession>A0A3N4HTJ1</accession>
<dbReference type="CDD" id="cd00038">
    <property type="entry name" value="CAP_ED"/>
    <property type="match status" value="1"/>
</dbReference>
<dbReference type="GO" id="GO:0000329">
    <property type="term" value="C:fungal-type vacuole membrane"/>
    <property type="evidence" value="ECO:0007669"/>
    <property type="project" value="UniProtKB-ARBA"/>
</dbReference>
<evidence type="ECO:0008006" key="14">
    <source>
        <dbReference type="Google" id="ProtNLM"/>
    </source>
</evidence>
<evidence type="ECO:0000256" key="3">
    <source>
        <dbReference type="ARBA" id="ARBA00022554"/>
    </source>
</evidence>
<keyword evidence="3" id="KW-0926">Vacuole</keyword>
<dbReference type="Gene3D" id="2.60.120.10">
    <property type="entry name" value="Jelly Rolls"/>
    <property type="match status" value="1"/>
</dbReference>
<keyword evidence="13" id="KW-1185">Reference proteome</keyword>
<dbReference type="InterPro" id="IPR000595">
    <property type="entry name" value="cNMP-bd_dom"/>
</dbReference>
<proteinExistence type="predicted"/>
<evidence type="ECO:0000259" key="11">
    <source>
        <dbReference type="PROSITE" id="PS50801"/>
    </source>
</evidence>
<keyword evidence="6 9" id="KW-1133">Transmembrane helix</keyword>
<keyword evidence="7 9" id="KW-0472">Membrane</keyword>
<dbReference type="InterPro" id="IPR018490">
    <property type="entry name" value="cNMP-bd_dom_sf"/>
</dbReference>
<feature type="domain" description="Cyclic nucleotide-binding" evidence="10">
    <location>
        <begin position="635"/>
        <end position="719"/>
    </location>
</feature>
<dbReference type="CDD" id="cd07042">
    <property type="entry name" value="STAS_SulP_like_sulfate_transporter"/>
    <property type="match status" value="1"/>
</dbReference>
<dbReference type="STRING" id="1160509.A0A3N4HTJ1"/>
<dbReference type="InterPro" id="IPR002645">
    <property type="entry name" value="STAS_dom"/>
</dbReference>
<dbReference type="InterPro" id="IPR052706">
    <property type="entry name" value="Membrane-Transporter-like"/>
</dbReference>
<evidence type="ECO:0000256" key="4">
    <source>
        <dbReference type="ARBA" id="ARBA00022692"/>
    </source>
</evidence>
<evidence type="ECO:0000256" key="2">
    <source>
        <dbReference type="ARBA" id="ARBA00022448"/>
    </source>
</evidence>
<keyword evidence="4 9" id="KW-0812">Transmembrane</keyword>
<dbReference type="Pfam" id="PF01740">
    <property type="entry name" value="STAS"/>
    <property type="match status" value="1"/>
</dbReference>
<feature type="region of interest" description="Disordered" evidence="8">
    <location>
        <begin position="547"/>
        <end position="578"/>
    </location>
</feature>
<dbReference type="EMBL" id="ML119731">
    <property type="protein sequence ID" value="RPA77165.1"/>
    <property type="molecule type" value="Genomic_DNA"/>
</dbReference>
<feature type="transmembrane region" description="Helical" evidence="9">
    <location>
        <begin position="133"/>
        <end position="151"/>
    </location>
</feature>
<keyword evidence="2" id="KW-0813">Transport</keyword>
<gene>
    <name evidence="12" type="ORF">BJ508DRAFT_174030</name>
</gene>
<dbReference type="PROSITE" id="PS50042">
    <property type="entry name" value="CNMP_BINDING_3"/>
    <property type="match status" value="1"/>
</dbReference>
<dbReference type="PANTHER" id="PTHR43310:SF4">
    <property type="entry name" value="AFR304WP"/>
    <property type="match status" value="1"/>
</dbReference>
<feature type="compositionally biased region" description="Polar residues" evidence="8">
    <location>
        <begin position="556"/>
        <end position="578"/>
    </location>
</feature>
<name>A0A3N4HTJ1_ASCIM</name>
<feature type="transmembrane region" description="Helical" evidence="9">
    <location>
        <begin position="53"/>
        <end position="79"/>
    </location>
</feature>
<organism evidence="12 13">
    <name type="scientific">Ascobolus immersus RN42</name>
    <dbReference type="NCBI Taxonomy" id="1160509"/>
    <lineage>
        <taxon>Eukaryota</taxon>
        <taxon>Fungi</taxon>
        <taxon>Dikarya</taxon>
        <taxon>Ascomycota</taxon>
        <taxon>Pezizomycotina</taxon>
        <taxon>Pezizomycetes</taxon>
        <taxon>Pezizales</taxon>
        <taxon>Ascobolaceae</taxon>
        <taxon>Ascobolus</taxon>
    </lineage>
</organism>
<evidence type="ECO:0000256" key="1">
    <source>
        <dbReference type="ARBA" id="ARBA00004128"/>
    </source>
</evidence>
<feature type="transmembrane region" description="Helical" evidence="9">
    <location>
        <begin position="219"/>
        <end position="240"/>
    </location>
</feature>
<evidence type="ECO:0000259" key="10">
    <source>
        <dbReference type="PROSITE" id="PS50042"/>
    </source>
</evidence>
<evidence type="ECO:0000256" key="8">
    <source>
        <dbReference type="SAM" id="MobiDB-lite"/>
    </source>
</evidence>
<evidence type="ECO:0000256" key="9">
    <source>
        <dbReference type="SAM" id="Phobius"/>
    </source>
</evidence>
<evidence type="ECO:0000256" key="5">
    <source>
        <dbReference type="ARBA" id="ARBA00022970"/>
    </source>
</evidence>
<dbReference type="FunFam" id="3.30.750.24:FF:000012">
    <property type="entry name" value="Sulfate transporter family protein"/>
    <property type="match status" value="1"/>
</dbReference>
<protein>
    <recommendedName>
        <fullName evidence="14">Sulfate transporter family protein</fullName>
    </recommendedName>
</protein>
<dbReference type="PROSITE" id="PS50801">
    <property type="entry name" value="STAS"/>
    <property type="match status" value="1"/>
</dbReference>
<dbReference type="OrthoDB" id="409725at2759"/>
<feature type="transmembrane region" description="Helical" evidence="9">
    <location>
        <begin position="300"/>
        <end position="333"/>
    </location>
</feature>
<keyword evidence="5" id="KW-0029">Amino-acid transport</keyword>
<evidence type="ECO:0000313" key="12">
    <source>
        <dbReference type="EMBL" id="RPA77165.1"/>
    </source>
</evidence>
<dbReference type="InterPro" id="IPR011547">
    <property type="entry name" value="SLC26A/SulP_dom"/>
</dbReference>
<evidence type="ECO:0000256" key="6">
    <source>
        <dbReference type="ARBA" id="ARBA00022989"/>
    </source>
</evidence>
<sequence>MFYVSCIVSQLVYSLGGSAFPGGVGSEMIEVVPFFHKMAYTIMSQVGKENEKAVLATTILAFSISSIITGLVFFLLGALKLGSLIGFFPRHILVGCIGGVGWFLIVTALEVCAHLDGSLTYTWDTLTHLVDPLHLGMWGIPCLLAVILMVIQHFIKHPMVVPLYFLAVPIVFYIVVLSVPSWHLENLRDIGWIFEMPEAGVPFWHFYTLYDFRAVDWKALFNTIPAMFALTFFGILHVPINVPALAISTQLDDLNLDRELRAHGISNALSGMLGSIQNYLVYTNSLLFVRCGGNSRVAGFMLAVGTAGIMMVGPVLIGYIPVMVVGALIFLLGFELLREALWDTWGKLQWIEYLTVMIIVVTMGAWDFVYGILIGILLACVSYVIQTSRVSAIRASYSGVVARSTVRRNPVQQRFLKNIGHQIRVLKLSGYMFFGTIASVEAQTKALLDEKNDEHKPIRYLILDFGNVSGLDFSAAEAFTRMRRTIETRHVEMILSGVEPHSDVGKSLRSVGVWNDKSPVPIFSDLNAALESCENEFLSAFYERRDQEHAQEPDQNRQQPIPADNNQTLSPASIYGTTPRSSNLLAAVRTTLKEEGPLPMNRYASLKEPLPLILQTFEKSTDKNEDFWFRLCRYLERVDVPAGTTLFKVGDTAKSFYILESGILRCEYELEQGNLTECIVAGTTCGELPFFSETARTATVTAERDSVAWELTSREWEKIKKDDSELAGELLKVSMKLTTERMAALTSYVLTSS</sequence>
<evidence type="ECO:0000313" key="13">
    <source>
        <dbReference type="Proteomes" id="UP000275078"/>
    </source>
</evidence>
<dbReference type="Gene3D" id="3.30.750.24">
    <property type="entry name" value="STAS domain"/>
    <property type="match status" value="1"/>
</dbReference>
<dbReference type="PANTHER" id="PTHR43310">
    <property type="entry name" value="SULFATE TRANSPORTER YBAR-RELATED"/>
    <property type="match status" value="1"/>
</dbReference>
<dbReference type="AlphaFoldDB" id="A0A3N4HTJ1"/>
<comment type="subcellular location">
    <subcellularLocation>
        <location evidence="1">Vacuole membrane</location>
        <topology evidence="1">Multi-pass membrane protein</topology>
    </subcellularLocation>
</comment>
<dbReference type="GO" id="GO:0034490">
    <property type="term" value="P:basic amino acid transmembrane import into vacuole"/>
    <property type="evidence" value="ECO:0007669"/>
    <property type="project" value="UniProtKB-ARBA"/>
</dbReference>
<feature type="domain" description="STAS" evidence="11">
    <location>
        <begin position="423"/>
        <end position="533"/>
    </location>
</feature>
<dbReference type="SMART" id="SM00100">
    <property type="entry name" value="cNMP"/>
    <property type="match status" value="1"/>
</dbReference>
<dbReference type="InterPro" id="IPR036513">
    <property type="entry name" value="STAS_dom_sf"/>
</dbReference>